<protein>
    <submittedName>
        <fullName evidence="1">Glycosyl hydrolase family protein</fullName>
    </submittedName>
</protein>
<dbReference type="InterPro" id="IPR001360">
    <property type="entry name" value="Glyco_hydro_1"/>
</dbReference>
<keyword evidence="2" id="KW-1185">Reference proteome</keyword>
<dbReference type="AlphaFoldDB" id="A0A4U3KWT6"/>
<dbReference type="PANTHER" id="PTHR12631">
    <property type="entry name" value="ALPHA-L-IDURONIDASE"/>
    <property type="match status" value="1"/>
</dbReference>
<keyword evidence="1" id="KW-0378">Hydrolase</keyword>
<dbReference type="GO" id="GO:0004553">
    <property type="term" value="F:hydrolase activity, hydrolyzing O-glycosyl compounds"/>
    <property type="evidence" value="ECO:0007669"/>
    <property type="project" value="InterPro"/>
</dbReference>
<name>A0A4U3KWT6_9BACT</name>
<sequence>MLNKFIFATGIENSYPTIQLPNGKIFRVDEMQKAGHYTFWKDDFYLVKELGIEFLRYGPSYYATHTGPGKYDWDFTDKTFAAIKELGITPIVDLCHFGVPDWIENFQNSEWPYYFAEYAQAFAERFPYLQFYTPVNEIHVTATFSALLGWWNERLTSDKAFVTALRNLCKANVMAMHAILKVQPRAIFIQSETTEYFHAEEPNECCLERAAFLNEKRFLSFDLTYGHPVSALIYNYLMDNCMTRKEYEWFSTNMIKKHCVMGNDYYLSNEHMVHHDGSISNSGEIFGYYAITHQYFSRYRLPVMHTETNISEPQAVSWLQKEWANVYRLKQDGVPIIGFTWYSLTDQVDWDTALRENNSQVNKFGLYDLDRQIRPVGEAYRSLISKWQEVLTSECYGLNIYNF</sequence>
<organism evidence="1 2">
    <name type="scientific">Ilyomonas limi</name>
    <dbReference type="NCBI Taxonomy" id="2575867"/>
    <lineage>
        <taxon>Bacteria</taxon>
        <taxon>Pseudomonadati</taxon>
        <taxon>Bacteroidota</taxon>
        <taxon>Chitinophagia</taxon>
        <taxon>Chitinophagales</taxon>
        <taxon>Chitinophagaceae</taxon>
        <taxon>Ilyomonas</taxon>
    </lineage>
</organism>
<dbReference type="InterPro" id="IPR051923">
    <property type="entry name" value="Glycosyl_Hydrolase_39"/>
</dbReference>
<reference evidence="1 2" key="1">
    <citation type="submission" date="2019-05" db="EMBL/GenBank/DDBJ databases">
        <title>Panacibacter sp. strain 17mud1-8 Genome sequencing and assembly.</title>
        <authorList>
            <person name="Chhetri G."/>
        </authorList>
    </citation>
    <scope>NUCLEOTIDE SEQUENCE [LARGE SCALE GENOMIC DNA]</scope>
    <source>
        <strain evidence="1 2">17mud1-8</strain>
    </source>
</reference>
<dbReference type="RefSeq" id="WP_137263041.1">
    <property type="nucleotide sequence ID" value="NZ_SZQL01000015.1"/>
</dbReference>
<dbReference type="OrthoDB" id="9803892at2"/>
<dbReference type="SUPFAM" id="SSF51445">
    <property type="entry name" value="(Trans)glycosidases"/>
    <property type="match status" value="1"/>
</dbReference>
<dbReference type="InterPro" id="IPR017853">
    <property type="entry name" value="GH"/>
</dbReference>
<comment type="caution">
    <text evidence="1">The sequence shown here is derived from an EMBL/GenBank/DDBJ whole genome shotgun (WGS) entry which is preliminary data.</text>
</comment>
<dbReference type="Gene3D" id="3.20.20.80">
    <property type="entry name" value="Glycosidases"/>
    <property type="match status" value="1"/>
</dbReference>
<dbReference type="Pfam" id="PF00232">
    <property type="entry name" value="Glyco_hydro_1"/>
    <property type="match status" value="1"/>
</dbReference>
<dbReference type="GO" id="GO:0005975">
    <property type="term" value="P:carbohydrate metabolic process"/>
    <property type="evidence" value="ECO:0007669"/>
    <property type="project" value="InterPro"/>
</dbReference>
<proteinExistence type="predicted"/>
<dbReference type="Proteomes" id="UP000305848">
    <property type="component" value="Unassembled WGS sequence"/>
</dbReference>
<dbReference type="PANTHER" id="PTHR12631:SF10">
    <property type="entry name" value="BETA-XYLOSIDASE-LIKE PROTEIN-RELATED"/>
    <property type="match status" value="1"/>
</dbReference>
<evidence type="ECO:0000313" key="2">
    <source>
        <dbReference type="Proteomes" id="UP000305848"/>
    </source>
</evidence>
<evidence type="ECO:0000313" key="1">
    <source>
        <dbReference type="EMBL" id="TKK66309.1"/>
    </source>
</evidence>
<dbReference type="EMBL" id="SZQL01000015">
    <property type="protein sequence ID" value="TKK66309.1"/>
    <property type="molecule type" value="Genomic_DNA"/>
</dbReference>
<gene>
    <name evidence="1" type="ORF">FC093_17135</name>
</gene>
<accession>A0A4U3KWT6</accession>